<feature type="region of interest" description="Disordered" evidence="1">
    <location>
        <begin position="1"/>
        <end position="112"/>
    </location>
</feature>
<evidence type="ECO:0000313" key="2">
    <source>
        <dbReference type="EMBL" id="NID09799.1"/>
    </source>
</evidence>
<feature type="compositionally biased region" description="Basic and acidic residues" evidence="1">
    <location>
        <begin position="7"/>
        <end position="16"/>
    </location>
</feature>
<sequence length="112" mass="12155">MSVSSNIRKESTESHAARQMHSTMGSSPDGGMAQLNDKNLDNELPSRLNDRANNTSVAEDVQAIEDTVAAEGDDTTTDSSDQPVLTTDTEYGSEQVRPTHVADADWNRTTEE</sequence>
<feature type="compositionally biased region" description="Basic and acidic residues" evidence="1">
    <location>
        <begin position="100"/>
        <end position="112"/>
    </location>
</feature>
<dbReference type="Proteomes" id="UP000606008">
    <property type="component" value="Unassembled WGS sequence"/>
</dbReference>
<dbReference type="RefSeq" id="WP_085412316.1">
    <property type="nucleotide sequence ID" value="NZ_WAEL01000002.1"/>
</dbReference>
<feature type="compositionally biased region" description="Polar residues" evidence="1">
    <location>
        <begin position="77"/>
        <end position="92"/>
    </location>
</feature>
<organism evidence="2 3">
    <name type="scientific">Fibrivirga algicola</name>
    <dbReference type="NCBI Taxonomy" id="2950420"/>
    <lineage>
        <taxon>Bacteria</taxon>
        <taxon>Pseudomonadati</taxon>
        <taxon>Bacteroidota</taxon>
        <taxon>Cytophagia</taxon>
        <taxon>Cytophagales</taxon>
        <taxon>Spirosomataceae</taxon>
        <taxon>Fibrivirga</taxon>
    </lineage>
</organism>
<keyword evidence="3" id="KW-1185">Reference proteome</keyword>
<evidence type="ECO:0000313" key="3">
    <source>
        <dbReference type="Proteomes" id="UP000606008"/>
    </source>
</evidence>
<reference evidence="3" key="1">
    <citation type="submission" date="2019-09" db="EMBL/GenBank/DDBJ databases">
        <authorList>
            <person name="Jung D.-H."/>
        </authorList>
    </citation>
    <scope>NUCLEOTIDE SEQUENCE [LARGE SCALE GENOMIC DNA]</scope>
    <source>
        <strain evidence="3">JA-25</strain>
    </source>
</reference>
<comment type="caution">
    <text evidence="2">The sequence shown here is derived from an EMBL/GenBank/DDBJ whole genome shotgun (WGS) entry which is preliminary data.</text>
</comment>
<accession>A0ABX0QCB7</accession>
<evidence type="ECO:0000256" key="1">
    <source>
        <dbReference type="SAM" id="MobiDB-lite"/>
    </source>
</evidence>
<proteinExistence type="predicted"/>
<reference evidence="3" key="2">
    <citation type="submission" date="2023-07" db="EMBL/GenBank/DDBJ databases">
        <authorList>
            <person name="Jung D.-H."/>
        </authorList>
    </citation>
    <scope>NUCLEOTIDE SEQUENCE [LARGE SCALE GENOMIC DNA]</scope>
    <source>
        <strain evidence="3">JA-25</strain>
    </source>
</reference>
<name>A0ABX0QCB7_9BACT</name>
<dbReference type="EMBL" id="WAEL01000002">
    <property type="protein sequence ID" value="NID09799.1"/>
    <property type="molecule type" value="Genomic_DNA"/>
</dbReference>
<gene>
    <name evidence="2" type="ORF">F7231_06420</name>
</gene>
<protein>
    <submittedName>
        <fullName evidence="2">Uncharacterized protein</fullName>
    </submittedName>
</protein>